<gene>
    <name evidence="16" type="primary">LOC106473117</name>
</gene>
<evidence type="ECO:0000256" key="7">
    <source>
        <dbReference type="ARBA" id="ARBA00022737"/>
    </source>
</evidence>
<dbReference type="Proteomes" id="UP000694941">
    <property type="component" value="Unplaced"/>
</dbReference>
<feature type="transmembrane region" description="Helical" evidence="12">
    <location>
        <begin position="111"/>
        <end position="135"/>
    </location>
</feature>
<dbReference type="SUPFAM" id="SSF52540">
    <property type="entry name" value="P-loop containing nucleoside triphosphate hydrolases"/>
    <property type="match status" value="2"/>
</dbReference>
<feature type="domain" description="ABC transporter" evidence="13">
    <location>
        <begin position="311"/>
        <end position="538"/>
    </location>
</feature>
<evidence type="ECO:0000256" key="3">
    <source>
        <dbReference type="ARBA" id="ARBA00009726"/>
    </source>
</evidence>
<dbReference type="SUPFAM" id="SSF90123">
    <property type="entry name" value="ABC transporter transmembrane region"/>
    <property type="match status" value="2"/>
</dbReference>
<evidence type="ECO:0000256" key="8">
    <source>
        <dbReference type="ARBA" id="ARBA00022741"/>
    </source>
</evidence>
<dbReference type="PROSITE" id="PS50893">
    <property type="entry name" value="ABC_TRANSPORTER_2"/>
    <property type="match status" value="2"/>
</dbReference>
<feature type="transmembrane region" description="Helical" evidence="12">
    <location>
        <begin position="866"/>
        <end position="886"/>
    </location>
</feature>
<keyword evidence="5" id="KW-1003">Cell membrane</keyword>
<dbReference type="GeneID" id="106473117"/>
<evidence type="ECO:0000256" key="11">
    <source>
        <dbReference type="ARBA" id="ARBA00023136"/>
    </source>
</evidence>
<sequence length="1200" mass="134140">MFGLGLEVIYSLLRILPPLVMNLMIDFVSSNEPVWRGFFYAAIMFVSAIISSICMNHLIYFVISAALKIKSALITAIYRKSLKMSSSARRNYTVGELVNLMAVDAEKIFNLSMYLTLTIGAPLRIFFTIVLLWQYLGPACLAGVVVILVVFPLTGIFASKMRKVQEQQMEKKDSRLKFMNEILSGIKVLKLYAWELPFINQVTGIRNEEINLLRTYAFNNAGVAFIWGCAPFMIAITSFVTFLLIDENNILDATTAFVSLTLFNMLRFSLIILPDMISNIVQTRVSVHRLNNFFVCEELNPSCVGTETDEGEVISVNKGTCSWETHGEAVLKNINLHIKTGQLVAIVGQVGSGKSSILSSLLGEMYKLSGTLNIKGTTAYVSQQAWIQNMTLKQNILFCQPLNEKKYKKVIDKCCLKPDLMILPGGDEVEIGEKGVNLSGGQKQRVNLARAVYQDTDIYLLDDPLSAVDSHVARSLFHHVIGHNGLLQKKTRILVTHNLSVLPDVDAIIVIKNGQIEESGTYKELLAKKGSFSELVREHMRKEDSESTEEESTITNSCELDTKLLQESTEEEVEMRVRNRKRHKIEASLKKTISRELTREDKIGVHDEGLLVEEEKMELGKVKSSVYLHYLQNATYPLVFLTILGYAGFQACEVGANMWLSKWSTDEPLPDGSQDIPLRNKRLIVYAVLGISEALSILFGTIILAIGTVQASQELHKRMLQCVIRTPMTFFDTTPLGRILNRFGKDVDVVDSQLPMNFDGVLDTTLAVIGTAVVISISNPIFIAAAIPVFFIYYLIQKIFISASRQMKRLESVTRSPIYNNFSETISGASSIRAYGVQKYFIERCDERIDVNQNCYFLGMCINRWLAARLDFLGCCIVFIASLLAATGRGTVSPGVVGLSLSYALNVTEVFSWLVRMSAELETKIVSIERIDEYSQLSPEAPWDIESTKPHKLWPSKGLVKFVNYSTRYREGLDMVLKNINLEVTQSEKVGIVGRTGAGKSSLTLALFRIIEPADGTILIDNIDITVIGLHDLRSKLTIIPQDPVLFTGTLRINIDPNNEFSDEDVWQALEHSHLKEFVSTLQEGLSHHVAEGGENLSVGQKQLVCLARALLRKTKVLVLDEATAAVDLDTDCLIQNTIRKEFSQCTIITIAHRINTIMDYDRVIVMDEGVIKENGNPTELLSNPESLFYSMAKDANLID</sequence>
<feature type="transmembrane region" description="Helical" evidence="12">
    <location>
        <begin position="766"/>
        <end position="796"/>
    </location>
</feature>
<evidence type="ECO:0000256" key="10">
    <source>
        <dbReference type="ARBA" id="ARBA00022989"/>
    </source>
</evidence>
<evidence type="ECO:0000256" key="2">
    <source>
        <dbReference type="ARBA" id="ARBA00004651"/>
    </source>
</evidence>
<dbReference type="InterPro" id="IPR003439">
    <property type="entry name" value="ABC_transporter-like_ATP-bd"/>
</dbReference>
<feature type="domain" description="ABC transmembrane type-1" evidence="14">
    <location>
        <begin position="640"/>
        <end position="923"/>
    </location>
</feature>
<evidence type="ECO:0000313" key="16">
    <source>
        <dbReference type="RefSeq" id="XP_022257321.1"/>
    </source>
</evidence>
<feature type="domain" description="ABC transporter" evidence="13">
    <location>
        <begin position="960"/>
        <end position="1194"/>
    </location>
</feature>
<comment type="subcellular location">
    <subcellularLocation>
        <location evidence="2">Cell membrane</location>
        <topology evidence="2">Multi-pass membrane protein</topology>
    </subcellularLocation>
    <subcellularLocation>
        <location evidence="1">Vacuole membrane</location>
        <topology evidence="1">Multi-pass membrane protein</topology>
    </subcellularLocation>
</comment>
<dbReference type="Pfam" id="PF00005">
    <property type="entry name" value="ABC_tran"/>
    <property type="match status" value="2"/>
</dbReference>
<dbReference type="InterPro" id="IPR003593">
    <property type="entry name" value="AAA+_ATPase"/>
</dbReference>
<feature type="transmembrane region" description="Helical" evidence="12">
    <location>
        <begin position="683"/>
        <end position="709"/>
    </location>
</feature>
<feature type="transmembrane region" description="Helical" evidence="12">
    <location>
        <begin position="37"/>
        <end position="53"/>
    </location>
</feature>
<evidence type="ECO:0000256" key="9">
    <source>
        <dbReference type="ARBA" id="ARBA00022840"/>
    </source>
</evidence>
<evidence type="ECO:0000259" key="14">
    <source>
        <dbReference type="PROSITE" id="PS50929"/>
    </source>
</evidence>
<evidence type="ECO:0000256" key="5">
    <source>
        <dbReference type="ARBA" id="ARBA00022475"/>
    </source>
</evidence>
<protein>
    <submittedName>
        <fullName evidence="16">Multidrug resistance-associated protein 1-like</fullName>
    </submittedName>
</protein>
<dbReference type="InterPro" id="IPR036640">
    <property type="entry name" value="ABC1_TM_sf"/>
</dbReference>
<feature type="transmembrane region" description="Helical" evidence="12">
    <location>
        <begin position="257"/>
        <end position="274"/>
    </location>
</feature>
<keyword evidence="15" id="KW-1185">Reference proteome</keyword>
<feature type="domain" description="ABC transmembrane type-1" evidence="14">
    <location>
        <begin position="1"/>
        <end position="282"/>
    </location>
</feature>
<dbReference type="Gene3D" id="1.20.1560.10">
    <property type="entry name" value="ABC transporter type 1, transmembrane domain"/>
    <property type="match status" value="2"/>
</dbReference>
<dbReference type="RefSeq" id="XP_022257321.1">
    <property type="nucleotide sequence ID" value="XM_022401613.1"/>
</dbReference>
<feature type="transmembrane region" description="Helical" evidence="12">
    <location>
        <begin position="141"/>
        <end position="159"/>
    </location>
</feature>
<dbReference type="NCBIfam" id="TIGR00957">
    <property type="entry name" value="MRP_assoc_pro"/>
    <property type="match status" value="1"/>
</dbReference>
<evidence type="ECO:0000256" key="1">
    <source>
        <dbReference type="ARBA" id="ARBA00004128"/>
    </source>
</evidence>
<keyword evidence="7" id="KW-0677">Repeat</keyword>
<keyword evidence="9" id="KW-0067">ATP-binding</keyword>
<dbReference type="InterPro" id="IPR017871">
    <property type="entry name" value="ABC_transporter-like_CS"/>
</dbReference>
<keyword evidence="10 12" id="KW-1133">Transmembrane helix</keyword>
<reference evidence="16" key="1">
    <citation type="submission" date="2025-08" db="UniProtKB">
        <authorList>
            <consortium name="RefSeq"/>
        </authorList>
    </citation>
    <scope>IDENTIFICATION</scope>
    <source>
        <tissue evidence="16">Muscle</tissue>
    </source>
</reference>
<evidence type="ECO:0000256" key="6">
    <source>
        <dbReference type="ARBA" id="ARBA00022692"/>
    </source>
</evidence>
<evidence type="ECO:0000256" key="4">
    <source>
        <dbReference type="ARBA" id="ARBA00022448"/>
    </source>
</evidence>
<comment type="similarity">
    <text evidence="3">Belongs to the ABC transporter superfamily. ABCC family. Conjugate transporter (TC 3.A.1.208) subfamily.</text>
</comment>
<organism evidence="15 16">
    <name type="scientific">Limulus polyphemus</name>
    <name type="common">Atlantic horseshoe crab</name>
    <dbReference type="NCBI Taxonomy" id="6850"/>
    <lineage>
        <taxon>Eukaryota</taxon>
        <taxon>Metazoa</taxon>
        <taxon>Ecdysozoa</taxon>
        <taxon>Arthropoda</taxon>
        <taxon>Chelicerata</taxon>
        <taxon>Merostomata</taxon>
        <taxon>Xiphosura</taxon>
        <taxon>Limulidae</taxon>
        <taxon>Limulus</taxon>
    </lineage>
</organism>
<evidence type="ECO:0000313" key="15">
    <source>
        <dbReference type="Proteomes" id="UP000694941"/>
    </source>
</evidence>
<dbReference type="CDD" id="cd18595">
    <property type="entry name" value="ABC_6TM_MRP1_2_3_6_D1_like"/>
    <property type="match status" value="1"/>
</dbReference>
<dbReference type="InterPro" id="IPR050173">
    <property type="entry name" value="ABC_transporter_C-like"/>
</dbReference>
<dbReference type="PANTHER" id="PTHR24223">
    <property type="entry name" value="ATP-BINDING CASSETTE SUB-FAMILY C"/>
    <property type="match status" value="1"/>
</dbReference>
<dbReference type="CDD" id="cd18603">
    <property type="entry name" value="ABC_6TM_MRP1_2_3_6_D2_like"/>
    <property type="match status" value="1"/>
</dbReference>
<dbReference type="CDD" id="cd03244">
    <property type="entry name" value="ABCC_MRP_domain2"/>
    <property type="match status" value="1"/>
</dbReference>
<proteinExistence type="inferred from homology"/>
<keyword evidence="8" id="KW-0547">Nucleotide-binding</keyword>
<name>A0ABM1TN65_LIMPO</name>
<dbReference type="PANTHER" id="PTHR24223:SF443">
    <property type="entry name" value="MULTIDRUG-RESISTANCE LIKE PROTEIN 1, ISOFORM I"/>
    <property type="match status" value="1"/>
</dbReference>
<dbReference type="InterPro" id="IPR011527">
    <property type="entry name" value="ABC1_TM_dom"/>
</dbReference>
<dbReference type="InterPro" id="IPR027417">
    <property type="entry name" value="P-loop_NTPase"/>
</dbReference>
<keyword evidence="11 12" id="KW-0472">Membrane</keyword>
<keyword evidence="4" id="KW-0813">Transport</keyword>
<evidence type="ECO:0000256" key="12">
    <source>
        <dbReference type="SAM" id="Phobius"/>
    </source>
</evidence>
<evidence type="ECO:0000259" key="13">
    <source>
        <dbReference type="PROSITE" id="PS50893"/>
    </source>
</evidence>
<dbReference type="PROSITE" id="PS50929">
    <property type="entry name" value="ABC_TM1F"/>
    <property type="match status" value="2"/>
</dbReference>
<dbReference type="Pfam" id="PF00664">
    <property type="entry name" value="ABC_membrane"/>
    <property type="match status" value="2"/>
</dbReference>
<dbReference type="PROSITE" id="PS00211">
    <property type="entry name" value="ABC_TRANSPORTER_1"/>
    <property type="match status" value="2"/>
</dbReference>
<dbReference type="InterPro" id="IPR005292">
    <property type="entry name" value="MRP"/>
</dbReference>
<dbReference type="CDD" id="cd03250">
    <property type="entry name" value="ABCC_MRP_domain1"/>
    <property type="match status" value="1"/>
</dbReference>
<keyword evidence="6 12" id="KW-0812">Transmembrane</keyword>
<feature type="transmembrane region" description="Helical" evidence="12">
    <location>
        <begin position="223"/>
        <end position="245"/>
    </location>
</feature>
<dbReference type="Gene3D" id="3.40.50.300">
    <property type="entry name" value="P-loop containing nucleotide triphosphate hydrolases"/>
    <property type="match status" value="2"/>
</dbReference>
<accession>A0ABM1TN65</accession>
<dbReference type="SMART" id="SM00382">
    <property type="entry name" value="AAA"/>
    <property type="match status" value="2"/>
</dbReference>